<gene>
    <name evidence="2" type="ORF">EV380_1418</name>
</gene>
<organism evidence="2 3">
    <name type="scientific">Zhihengliuella halotolerans</name>
    <dbReference type="NCBI Taxonomy" id="370736"/>
    <lineage>
        <taxon>Bacteria</taxon>
        <taxon>Bacillati</taxon>
        <taxon>Actinomycetota</taxon>
        <taxon>Actinomycetes</taxon>
        <taxon>Micrococcales</taxon>
        <taxon>Micrococcaceae</taxon>
        <taxon>Zhihengliuella</taxon>
    </lineage>
</organism>
<protein>
    <submittedName>
        <fullName evidence="2">Uncharacterized protein</fullName>
    </submittedName>
</protein>
<sequence>MEPATLTLAGILMLALITVEAGGAFLIRVTTGGHPTNGLQKSWYRAGHAHAAVLLVLALAVLPYTDSADLPSWALWLARSGIPTAAILMPAGFFLGVLGRDPAKPNRASLLIPVGAVILTAGLLAAGIGSIAAGRG</sequence>
<comment type="caution">
    <text evidence="2">The sequence shown here is derived from an EMBL/GenBank/DDBJ whole genome shotgun (WGS) entry which is preliminary data.</text>
</comment>
<feature type="transmembrane region" description="Helical" evidence="1">
    <location>
        <begin position="47"/>
        <end position="64"/>
    </location>
</feature>
<name>A0A4V2G9V2_9MICC</name>
<feature type="transmembrane region" description="Helical" evidence="1">
    <location>
        <begin position="6"/>
        <end position="27"/>
    </location>
</feature>
<keyword evidence="1" id="KW-0812">Transmembrane</keyword>
<feature type="transmembrane region" description="Helical" evidence="1">
    <location>
        <begin position="110"/>
        <end position="133"/>
    </location>
</feature>
<dbReference type="Proteomes" id="UP000292685">
    <property type="component" value="Unassembled WGS sequence"/>
</dbReference>
<dbReference type="RefSeq" id="WP_102158151.1">
    <property type="nucleotide sequence ID" value="NZ_PGGT01000016.1"/>
</dbReference>
<keyword evidence="1" id="KW-0472">Membrane</keyword>
<reference evidence="2 3" key="1">
    <citation type="submission" date="2019-02" db="EMBL/GenBank/DDBJ databases">
        <title>Sequencing the genomes of 1000 actinobacteria strains.</title>
        <authorList>
            <person name="Klenk H.-P."/>
        </authorList>
    </citation>
    <scope>NUCLEOTIDE SEQUENCE [LARGE SCALE GENOMIC DNA]</scope>
    <source>
        <strain evidence="2 3">DSM 17364</strain>
    </source>
</reference>
<proteinExistence type="predicted"/>
<evidence type="ECO:0000313" key="2">
    <source>
        <dbReference type="EMBL" id="RZU61836.1"/>
    </source>
</evidence>
<dbReference type="AlphaFoldDB" id="A0A4V2G9V2"/>
<accession>A0A4V2G9V2</accession>
<keyword evidence="3" id="KW-1185">Reference proteome</keyword>
<dbReference type="OrthoDB" id="3540634at2"/>
<keyword evidence="1" id="KW-1133">Transmembrane helix</keyword>
<feature type="transmembrane region" description="Helical" evidence="1">
    <location>
        <begin position="76"/>
        <end position="98"/>
    </location>
</feature>
<dbReference type="EMBL" id="SHLA01000001">
    <property type="protein sequence ID" value="RZU61836.1"/>
    <property type="molecule type" value="Genomic_DNA"/>
</dbReference>
<evidence type="ECO:0000313" key="3">
    <source>
        <dbReference type="Proteomes" id="UP000292685"/>
    </source>
</evidence>
<evidence type="ECO:0000256" key="1">
    <source>
        <dbReference type="SAM" id="Phobius"/>
    </source>
</evidence>